<feature type="region of interest" description="Disordered" evidence="2">
    <location>
        <begin position="253"/>
        <end position="278"/>
    </location>
</feature>
<evidence type="ECO:0000256" key="1">
    <source>
        <dbReference type="SAM" id="Coils"/>
    </source>
</evidence>
<accession>A0A0A3XMM2</accession>
<evidence type="ECO:0000256" key="2">
    <source>
        <dbReference type="SAM" id="MobiDB-lite"/>
    </source>
</evidence>
<evidence type="ECO:0000313" key="4">
    <source>
        <dbReference type="Proteomes" id="UP000030377"/>
    </source>
</evidence>
<organism evidence="3 4">
    <name type="scientific">Bradyrhizobium japonicum</name>
    <dbReference type="NCBI Taxonomy" id="375"/>
    <lineage>
        <taxon>Bacteria</taxon>
        <taxon>Pseudomonadati</taxon>
        <taxon>Pseudomonadota</taxon>
        <taxon>Alphaproteobacteria</taxon>
        <taxon>Hyphomicrobiales</taxon>
        <taxon>Nitrobacteraceae</taxon>
        <taxon>Bradyrhizobium</taxon>
    </lineage>
</organism>
<reference evidence="3 4" key="1">
    <citation type="submission" date="2014-09" db="EMBL/GenBank/DDBJ databases">
        <title>Draft genome of Bradyrhizobium japonicum Is-34.</title>
        <authorList>
            <person name="Tsurumaru H."/>
            <person name="Yamakawa T."/>
            <person name="Hashimoto S."/>
            <person name="Okizaki K."/>
            <person name="Kanesaki Y."/>
            <person name="Yoshikawa H."/>
            <person name="Yajima S."/>
        </authorList>
    </citation>
    <scope>NUCLEOTIDE SEQUENCE [LARGE SCALE GENOMIC DNA]</scope>
    <source>
        <strain evidence="3 4">Is-34</strain>
    </source>
</reference>
<dbReference type="AlphaFoldDB" id="A0A0A3XMM2"/>
<feature type="compositionally biased region" description="Basic and acidic residues" evidence="2">
    <location>
        <begin position="253"/>
        <end position="265"/>
    </location>
</feature>
<keyword evidence="1" id="KW-0175">Coiled coil</keyword>
<sequence length="278" mass="30362">MTNQTALDKARAALEAVEAELAALQATKSEAARDRASFDEWRAKSAAATAEHERLIALIETLKQEAAADDALEAEAALRRRYAVKVTANAKLATRIKSDVAKANAIMLGLVRDVWESAAEDVEINAALPDDLEPLVPADFIARGRPGLERQELKRTRVWLWVNSRGGGLIGDQDVVTDHGDGRGRIGQGPYTVICTHALFDQAEYHPAESAERPEALWQMRLPRPDGPGFAFDGTRCNYPSDALAEIALRARAQEPRKRPTEVELRPVPSVAVNEEAA</sequence>
<gene>
    <name evidence="3" type="ORF">MA20_30985</name>
</gene>
<feature type="coiled-coil region" evidence="1">
    <location>
        <begin position="7"/>
        <end position="65"/>
    </location>
</feature>
<evidence type="ECO:0000313" key="3">
    <source>
        <dbReference type="EMBL" id="KGT75647.1"/>
    </source>
</evidence>
<dbReference type="EMBL" id="JRPN01000024">
    <property type="protein sequence ID" value="KGT75647.1"/>
    <property type="molecule type" value="Genomic_DNA"/>
</dbReference>
<comment type="caution">
    <text evidence="3">The sequence shown here is derived from an EMBL/GenBank/DDBJ whole genome shotgun (WGS) entry which is preliminary data.</text>
</comment>
<name>A0A0A3XMM2_BRAJP</name>
<dbReference type="Proteomes" id="UP000030377">
    <property type="component" value="Unassembled WGS sequence"/>
</dbReference>
<protein>
    <submittedName>
        <fullName evidence="3">Uncharacterized protein</fullName>
    </submittedName>
</protein>
<proteinExistence type="predicted"/>
<dbReference type="RefSeq" id="WP_028154873.1">
    <property type="nucleotide sequence ID" value="NZ_JANUDC010000001.1"/>
</dbReference>